<evidence type="ECO:0000256" key="1">
    <source>
        <dbReference type="ARBA" id="ARBA00004196"/>
    </source>
</evidence>
<evidence type="ECO:0000256" key="2">
    <source>
        <dbReference type="ARBA" id="ARBA00008814"/>
    </source>
</evidence>
<dbReference type="FunFam" id="3.40.50.1980:FF:000009">
    <property type="entry name" value="Iron-enterobactin transporter periplasmic binding protein"/>
    <property type="match status" value="1"/>
</dbReference>
<evidence type="ECO:0000256" key="5">
    <source>
        <dbReference type="SAM" id="MobiDB-lite"/>
    </source>
</evidence>
<dbReference type="PROSITE" id="PS50983">
    <property type="entry name" value="FE_B12_PBP"/>
    <property type="match status" value="1"/>
</dbReference>
<dbReference type="Gene3D" id="3.40.50.1980">
    <property type="entry name" value="Nitrogenase molybdenum iron protein domain"/>
    <property type="match status" value="2"/>
</dbReference>
<feature type="chain" id="PRO_5022673936" evidence="6">
    <location>
        <begin position="22"/>
        <end position="336"/>
    </location>
</feature>
<feature type="signal peptide" evidence="6">
    <location>
        <begin position="1"/>
        <end position="21"/>
    </location>
</feature>
<dbReference type="PANTHER" id="PTHR30532">
    <property type="entry name" value="IRON III DICITRATE-BINDING PERIPLASMIC PROTEIN"/>
    <property type="match status" value="1"/>
</dbReference>
<dbReference type="NCBIfam" id="NF008200">
    <property type="entry name" value="PRK10957.1"/>
    <property type="match status" value="1"/>
</dbReference>
<gene>
    <name evidence="8" type="primary">fepB</name>
    <name evidence="8" type="ORF">FH969_13480</name>
</gene>
<dbReference type="SUPFAM" id="SSF53807">
    <property type="entry name" value="Helical backbone' metal receptor"/>
    <property type="match status" value="1"/>
</dbReference>
<feature type="domain" description="Fe/B12 periplasmic-binding" evidence="7">
    <location>
        <begin position="68"/>
        <end position="336"/>
    </location>
</feature>
<evidence type="ECO:0000256" key="6">
    <source>
        <dbReference type="SAM" id="SignalP"/>
    </source>
</evidence>
<dbReference type="EMBL" id="VENP01000069">
    <property type="protein sequence ID" value="TNU73048.1"/>
    <property type="molecule type" value="Genomic_DNA"/>
</dbReference>
<keyword evidence="9" id="KW-1185">Reference proteome</keyword>
<dbReference type="AlphaFoldDB" id="A0A5C5B848"/>
<dbReference type="Proteomes" id="UP000313849">
    <property type="component" value="Unassembled WGS sequence"/>
</dbReference>
<protein>
    <submittedName>
        <fullName evidence="8">Fe2+-enterobactin ABC transporter substrate-binding protein</fullName>
    </submittedName>
</protein>
<evidence type="ECO:0000313" key="9">
    <source>
        <dbReference type="Proteomes" id="UP000313849"/>
    </source>
</evidence>
<sequence>MTGVAAAALALTACSSDPADADATASGDPAATADATDAAATDDAETGTWPRTITHEAGDTEVPEEPLTIVSTSITLTGTLLAIDAPVVASAATSVSDITDDQGFFSQWADVATERGVEVLYPDLELDLEAIEALEPDLIVGSTVGADATVDSYDQLSAIAPTILLDYGSSSWEDLAATLGEATGHEADATAVVEEFDALLADTADAITLPEQPVTALSYNGPDGARVFTATSPQARILTGLGFELAEPPLELASAERSDVVDFTAENLPTVLADSQVAFLVSATDEDVATFTADPLLANAPSVTSGNVVALGLTSFRIDYYSGTDLVELLAQTYGG</sequence>
<accession>A0A5C5B848</accession>
<comment type="similarity">
    <text evidence="2">Belongs to the bacterial solute-binding protein 8 family.</text>
</comment>
<dbReference type="GO" id="GO:1901678">
    <property type="term" value="P:iron coordination entity transport"/>
    <property type="evidence" value="ECO:0007669"/>
    <property type="project" value="UniProtKB-ARBA"/>
</dbReference>
<feature type="region of interest" description="Disordered" evidence="5">
    <location>
        <begin position="17"/>
        <end position="50"/>
    </location>
</feature>
<feature type="compositionally biased region" description="Low complexity" evidence="5">
    <location>
        <begin position="17"/>
        <end position="39"/>
    </location>
</feature>
<reference evidence="8 9" key="1">
    <citation type="submission" date="2019-06" db="EMBL/GenBank/DDBJ databases">
        <title>Draft genome sequence of Miniimonas arenae KCTC 19750T isolated from sea sand.</title>
        <authorList>
            <person name="Park S.-J."/>
        </authorList>
    </citation>
    <scope>NUCLEOTIDE SEQUENCE [LARGE SCALE GENOMIC DNA]</scope>
    <source>
        <strain evidence="8 9">KCTC 19750</strain>
    </source>
</reference>
<keyword evidence="4 6" id="KW-0732">Signal</keyword>
<dbReference type="OrthoDB" id="9793175at2"/>
<evidence type="ECO:0000256" key="4">
    <source>
        <dbReference type="ARBA" id="ARBA00022729"/>
    </source>
</evidence>
<evidence type="ECO:0000259" key="7">
    <source>
        <dbReference type="PROSITE" id="PS50983"/>
    </source>
</evidence>
<keyword evidence="3" id="KW-0813">Transport</keyword>
<dbReference type="Pfam" id="PF01497">
    <property type="entry name" value="Peripla_BP_2"/>
    <property type="match status" value="1"/>
</dbReference>
<dbReference type="InterPro" id="IPR002491">
    <property type="entry name" value="ABC_transptr_periplasmic_BD"/>
</dbReference>
<proteinExistence type="inferred from homology"/>
<organism evidence="8 9">
    <name type="scientific">Miniimonas arenae</name>
    <dbReference type="NCBI Taxonomy" id="676201"/>
    <lineage>
        <taxon>Bacteria</taxon>
        <taxon>Bacillati</taxon>
        <taxon>Actinomycetota</taxon>
        <taxon>Actinomycetes</taxon>
        <taxon>Micrococcales</taxon>
        <taxon>Beutenbergiaceae</taxon>
        <taxon>Miniimonas</taxon>
    </lineage>
</organism>
<dbReference type="GO" id="GO:0030288">
    <property type="term" value="C:outer membrane-bounded periplasmic space"/>
    <property type="evidence" value="ECO:0007669"/>
    <property type="project" value="TreeGrafter"/>
</dbReference>
<comment type="subcellular location">
    <subcellularLocation>
        <location evidence="1">Cell envelope</location>
    </subcellularLocation>
</comment>
<comment type="caution">
    <text evidence="8">The sequence shown here is derived from an EMBL/GenBank/DDBJ whole genome shotgun (WGS) entry which is preliminary data.</text>
</comment>
<name>A0A5C5B848_9MICO</name>
<dbReference type="PANTHER" id="PTHR30532:SF24">
    <property type="entry name" value="FERRIC ENTEROBACTIN-BINDING PERIPLASMIC PROTEIN FEPB"/>
    <property type="match status" value="1"/>
</dbReference>
<dbReference type="InterPro" id="IPR051313">
    <property type="entry name" value="Bact_iron-sidero_bind"/>
</dbReference>
<evidence type="ECO:0000256" key="3">
    <source>
        <dbReference type="ARBA" id="ARBA00022448"/>
    </source>
</evidence>
<evidence type="ECO:0000313" key="8">
    <source>
        <dbReference type="EMBL" id="TNU73048.1"/>
    </source>
</evidence>